<dbReference type="PROSITE" id="PS50051">
    <property type="entry name" value="MCM_2"/>
    <property type="match status" value="1"/>
</dbReference>
<dbReference type="GO" id="GO:0006355">
    <property type="term" value="P:regulation of DNA-templated transcription"/>
    <property type="evidence" value="ECO:0007669"/>
    <property type="project" value="InterPro"/>
</dbReference>
<evidence type="ECO:0000313" key="5">
    <source>
        <dbReference type="Proteomes" id="UP000325081"/>
    </source>
</evidence>
<dbReference type="GO" id="GO:0006271">
    <property type="term" value="P:DNA strand elongation involved in DNA replication"/>
    <property type="evidence" value="ECO:0007669"/>
    <property type="project" value="TreeGrafter"/>
</dbReference>
<accession>A0A5A7R012</accession>
<dbReference type="PANTHER" id="PTHR11630:SF46">
    <property type="entry name" value="DNA REPLICATION LICENSING FACTOR MCM3-RELATED"/>
    <property type="match status" value="1"/>
</dbReference>
<reference evidence="5" key="1">
    <citation type="journal article" date="2019" name="Curr. Biol.">
        <title>Genome Sequence of Striga asiatica Provides Insight into the Evolution of Plant Parasitism.</title>
        <authorList>
            <person name="Yoshida S."/>
            <person name="Kim S."/>
            <person name="Wafula E.K."/>
            <person name="Tanskanen J."/>
            <person name="Kim Y.M."/>
            <person name="Honaas L."/>
            <person name="Yang Z."/>
            <person name="Spallek T."/>
            <person name="Conn C.E."/>
            <person name="Ichihashi Y."/>
            <person name="Cheong K."/>
            <person name="Cui S."/>
            <person name="Der J.P."/>
            <person name="Gundlach H."/>
            <person name="Jiao Y."/>
            <person name="Hori C."/>
            <person name="Ishida J.K."/>
            <person name="Kasahara H."/>
            <person name="Kiba T."/>
            <person name="Kim M.S."/>
            <person name="Koo N."/>
            <person name="Laohavisit A."/>
            <person name="Lee Y.H."/>
            <person name="Lumba S."/>
            <person name="McCourt P."/>
            <person name="Mortimer J.C."/>
            <person name="Mutuku J.M."/>
            <person name="Nomura T."/>
            <person name="Sasaki-Sekimoto Y."/>
            <person name="Seto Y."/>
            <person name="Wang Y."/>
            <person name="Wakatake T."/>
            <person name="Sakakibara H."/>
            <person name="Demura T."/>
            <person name="Yamaguchi S."/>
            <person name="Yoneyama K."/>
            <person name="Manabe R.I."/>
            <person name="Nelson D.C."/>
            <person name="Schulman A.H."/>
            <person name="Timko M.P."/>
            <person name="dePamphilis C.W."/>
            <person name="Choi D."/>
            <person name="Shirasu K."/>
        </authorList>
    </citation>
    <scope>NUCLEOTIDE SEQUENCE [LARGE SCALE GENOMIC DNA]</scope>
    <source>
        <strain evidence="5">cv. UVA1</strain>
    </source>
</reference>
<dbReference type="InterPro" id="IPR027417">
    <property type="entry name" value="P-loop_NTPase"/>
</dbReference>
<dbReference type="InterPro" id="IPR031327">
    <property type="entry name" value="MCM"/>
</dbReference>
<proteinExistence type="predicted"/>
<dbReference type="InterPro" id="IPR001208">
    <property type="entry name" value="MCM_dom"/>
</dbReference>
<dbReference type="Pfam" id="PF06507">
    <property type="entry name" value="ARF_AD"/>
    <property type="match status" value="1"/>
</dbReference>
<protein>
    <submittedName>
        <fullName evidence="4">Auxin response factor</fullName>
    </submittedName>
</protein>
<dbReference type="Proteomes" id="UP000325081">
    <property type="component" value="Unassembled WGS sequence"/>
</dbReference>
<dbReference type="EMBL" id="BKCP01009070">
    <property type="protein sequence ID" value="GER50057.1"/>
    <property type="molecule type" value="Genomic_DNA"/>
</dbReference>
<keyword evidence="5" id="KW-1185">Reference proteome</keyword>
<keyword evidence="2" id="KW-0067">ATP-binding</keyword>
<dbReference type="Pfam" id="PF00493">
    <property type="entry name" value="MCM"/>
    <property type="match status" value="1"/>
</dbReference>
<dbReference type="Gene3D" id="3.40.50.300">
    <property type="entry name" value="P-loop containing nucleotide triphosphate hydrolases"/>
    <property type="match status" value="1"/>
</dbReference>
<evidence type="ECO:0000256" key="2">
    <source>
        <dbReference type="ARBA" id="ARBA00022840"/>
    </source>
</evidence>
<comment type="caution">
    <text evidence="4">The sequence shown here is derived from an EMBL/GenBank/DDBJ whole genome shotgun (WGS) entry which is preliminary data.</text>
</comment>
<dbReference type="GO" id="GO:0000727">
    <property type="term" value="P:double-strand break repair via break-induced replication"/>
    <property type="evidence" value="ECO:0007669"/>
    <property type="project" value="TreeGrafter"/>
</dbReference>
<dbReference type="AlphaFoldDB" id="A0A5A7R012"/>
<sequence>MEKNDISLTKSEAWALGRSGVLLKTTNSGKRWSRDKAADNITASLYSEQKMDKSWMGGYQMVKTFLLKDREWVRVGCGLSNGQKAYIDRTVKSHILMHGIDTTSHGFITVNQSQVTKGVSMLMLEMNFILGHCNEDDGVNYILSELGEMDDFYEFTPEDYYCLLAAKKEGPAHFIFPYDQYMESVKNNYSIGMRFKMRFEGEAAPEQSETGTIVGIEDADPNRYGAYRDFSLNVRYSVIAAANPTYGSVKYHRSVTPTKNSGFSESFPSRFELLFIFLDQMDHGIDRQISEHVLHMHRHRLVVDGGMRLDEFKAQW</sequence>
<dbReference type="GO" id="GO:0009725">
    <property type="term" value="P:response to hormone"/>
    <property type="evidence" value="ECO:0007669"/>
    <property type="project" value="InterPro"/>
</dbReference>
<feature type="domain" description="MCM C-terminal AAA(+) ATPase" evidence="3">
    <location>
        <begin position="231"/>
        <end position="293"/>
    </location>
</feature>
<dbReference type="GO" id="GO:0017116">
    <property type="term" value="F:single-stranded DNA helicase activity"/>
    <property type="evidence" value="ECO:0007669"/>
    <property type="project" value="TreeGrafter"/>
</dbReference>
<dbReference type="GO" id="GO:0003697">
    <property type="term" value="F:single-stranded DNA binding"/>
    <property type="evidence" value="ECO:0007669"/>
    <property type="project" value="TreeGrafter"/>
</dbReference>
<name>A0A5A7R012_STRAF</name>
<gene>
    <name evidence="4" type="ORF">STAS_27334</name>
</gene>
<organism evidence="4 5">
    <name type="scientific">Striga asiatica</name>
    <name type="common">Asiatic witchweed</name>
    <name type="synonym">Buchnera asiatica</name>
    <dbReference type="NCBI Taxonomy" id="4170"/>
    <lineage>
        <taxon>Eukaryota</taxon>
        <taxon>Viridiplantae</taxon>
        <taxon>Streptophyta</taxon>
        <taxon>Embryophyta</taxon>
        <taxon>Tracheophyta</taxon>
        <taxon>Spermatophyta</taxon>
        <taxon>Magnoliopsida</taxon>
        <taxon>eudicotyledons</taxon>
        <taxon>Gunneridae</taxon>
        <taxon>Pentapetalae</taxon>
        <taxon>asterids</taxon>
        <taxon>lamiids</taxon>
        <taxon>Lamiales</taxon>
        <taxon>Orobanchaceae</taxon>
        <taxon>Buchnereae</taxon>
        <taxon>Striga</taxon>
    </lineage>
</organism>
<dbReference type="PANTHER" id="PTHR11630">
    <property type="entry name" value="DNA REPLICATION LICENSING FACTOR MCM FAMILY MEMBER"/>
    <property type="match status" value="1"/>
</dbReference>
<dbReference type="GO" id="GO:0005634">
    <property type="term" value="C:nucleus"/>
    <property type="evidence" value="ECO:0007669"/>
    <property type="project" value="InterPro"/>
</dbReference>
<evidence type="ECO:0000313" key="4">
    <source>
        <dbReference type="EMBL" id="GER50057.1"/>
    </source>
</evidence>
<evidence type="ECO:0000259" key="3">
    <source>
        <dbReference type="PROSITE" id="PS50051"/>
    </source>
</evidence>
<dbReference type="GO" id="GO:1902975">
    <property type="term" value="P:mitotic DNA replication initiation"/>
    <property type="evidence" value="ECO:0007669"/>
    <property type="project" value="TreeGrafter"/>
</dbReference>
<dbReference type="InterPro" id="IPR010525">
    <property type="entry name" value="ARF_dom"/>
</dbReference>
<dbReference type="GO" id="GO:0005524">
    <property type="term" value="F:ATP binding"/>
    <property type="evidence" value="ECO:0007669"/>
    <property type="project" value="UniProtKB-KW"/>
</dbReference>
<evidence type="ECO:0000256" key="1">
    <source>
        <dbReference type="ARBA" id="ARBA00022741"/>
    </source>
</evidence>
<keyword evidence="1" id="KW-0547">Nucleotide-binding</keyword>
<dbReference type="OrthoDB" id="1722972at2759"/>
<dbReference type="GO" id="GO:0042555">
    <property type="term" value="C:MCM complex"/>
    <property type="evidence" value="ECO:0007669"/>
    <property type="project" value="TreeGrafter"/>
</dbReference>